<proteinExistence type="predicted"/>
<evidence type="ECO:0000313" key="2">
    <source>
        <dbReference type="EMBL" id="BBA33919.1"/>
    </source>
</evidence>
<dbReference type="PANTHER" id="PTHR37691">
    <property type="entry name" value="BLR3518 PROTEIN"/>
    <property type="match status" value="1"/>
</dbReference>
<dbReference type="SUPFAM" id="SSF75169">
    <property type="entry name" value="DsrEFH-like"/>
    <property type="match status" value="1"/>
</dbReference>
<dbReference type="Pfam" id="PF02635">
    <property type="entry name" value="DsrE"/>
    <property type="match status" value="1"/>
</dbReference>
<dbReference type="OrthoDB" id="7206705at2"/>
<gene>
    <name evidence="2" type="ORF">sS8_1965</name>
</gene>
<protein>
    <submittedName>
        <fullName evidence="2">Secreted protein containing DUF1791</fullName>
    </submittedName>
</protein>
<keyword evidence="3" id="KW-1185">Reference proteome</keyword>
<dbReference type="EMBL" id="AP017928">
    <property type="protein sequence ID" value="BBA33919.1"/>
    <property type="molecule type" value="Genomic_DNA"/>
</dbReference>
<evidence type="ECO:0000313" key="3">
    <source>
        <dbReference type="Proteomes" id="UP000266313"/>
    </source>
</evidence>
<dbReference type="Gene3D" id="3.40.1260.10">
    <property type="entry name" value="DsrEFH-like"/>
    <property type="match status" value="1"/>
</dbReference>
<dbReference type="PANTHER" id="PTHR37691:SF1">
    <property type="entry name" value="BLR3518 PROTEIN"/>
    <property type="match status" value="1"/>
</dbReference>
<dbReference type="KEGG" id="mmai:sS8_1965"/>
<evidence type="ECO:0000256" key="1">
    <source>
        <dbReference type="SAM" id="SignalP"/>
    </source>
</evidence>
<sequence>MSKRTVFVLAGLLIGGSIGQASAEPKTEWEYPAIRGYGKVRPYPDAAAKPSPDRIYKVLFDISQGAEMPEKPNSGLDHVARLINTFALVGVPTERLKLVLVVHGSATPAILKDERYRNRFGNGNPNTELIQALKKAGVTLYVCGQALAEKEFEPGDVNPEVTVALSALTVLPLYQMDGYALIPD</sequence>
<dbReference type="InterPro" id="IPR003787">
    <property type="entry name" value="Sulphur_relay_DsrE/F-like"/>
</dbReference>
<dbReference type="InterPro" id="IPR027396">
    <property type="entry name" value="DsrEFH-like"/>
</dbReference>
<keyword evidence="1" id="KW-0732">Signal</keyword>
<dbReference type="Proteomes" id="UP000266313">
    <property type="component" value="Chromosome"/>
</dbReference>
<reference evidence="2 3" key="1">
    <citation type="submission" date="2016-12" db="EMBL/GenBank/DDBJ databases">
        <title>Genome sequencing of Methylocaldum marinum.</title>
        <authorList>
            <person name="Takeuchi M."/>
            <person name="Kamagata Y."/>
            <person name="Hiraoka S."/>
            <person name="Oshima K."/>
            <person name="Hattori M."/>
            <person name="Iwasaki W."/>
        </authorList>
    </citation>
    <scope>NUCLEOTIDE SEQUENCE [LARGE SCALE GENOMIC DNA]</scope>
    <source>
        <strain evidence="2 3">S8</strain>
    </source>
</reference>
<organism evidence="2 3">
    <name type="scientific">Methylocaldum marinum</name>
    <dbReference type="NCBI Taxonomy" id="1432792"/>
    <lineage>
        <taxon>Bacteria</taxon>
        <taxon>Pseudomonadati</taxon>
        <taxon>Pseudomonadota</taxon>
        <taxon>Gammaproteobacteria</taxon>
        <taxon>Methylococcales</taxon>
        <taxon>Methylococcaceae</taxon>
        <taxon>Methylocaldum</taxon>
    </lineage>
</organism>
<dbReference type="RefSeq" id="WP_119629436.1">
    <property type="nucleotide sequence ID" value="NZ_AP017928.1"/>
</dbReference>
<feature type="signal peptide" evidence="1">
    <location>
        <begin position="1"/>
        <end position="23"/>
    </location>
</feature>
<name>A0A250KVW7_9GAMM</name>
<feature type="chain" id="PRO_5013349742" evidence="1">
    <location>
        <begin position="24"/>
        <end position="184"/>
    </location>
</feature>
<dbReference type="AlphaFoldDB" id="A0A250KVW7"/>
<accession>A0A250KVW7</accession>